<evidence type="ECO:0000313" key="7">
    <source>
        <dbReference type="Proteomes" id="UP000195455"/>
    </source>
</evidence>
<dbReference type="Gene3D" id="2.60.40.10">
    <property type="entry name" value="Immunoglobulins"/>
    <property type="match status" value="3"/>
</dbReference>
<evidence type="ECO:0008006" key="8">
    <source>
        <dbReference type="Google" id="ProtNLM"/>
    </source>
</evidence>
<dbReference type="GO" id="GO:0000272">
    <property type="term" value="P:polysaccharide catabolic process"/>
    <property type="evidence" value="ECO:0007669"/>
    <property type="project" value="InterPro"/>
</dbReference>
<dbReference type="PROSITE" id="PS00018">
    <property type="entry name" value="EF_HAND_1"/>
    <property type="match status" value="1"/>
</dbReference>
<evidence type="ECO:0000313" key="6">
    <source>
        <dbReference type="EMBL" id="OUN42959.1"/>
    </source>
</evidence>
<dbReference type="InterPro" id="IPR008979">
    <property type="entry name" value="Galactose-bd-like_sf"/>
</dbReference>
<dbReference type="PANTHER" id="PTHR13817:SF73">
    <property type="entry name" value="FIBRONECTIN TYPE-III DOMAIN-CONTAINING PROTEIN"/>
    <property type="match status" value="1"/>
</dbReference>
<dbReference type="InterPro" id="IPR018247">
    <property type="entry name" value="EF_Hand_1_Ca_BS"/>
</dbReference>
<feature type="compositionally biased region" description="Polar residues" evidence="2">
    <location>
        <begin position="81"/>
        <end position="92"/>
    </location>
</feature>
<keyword evidence="1" id="KW-0677">Repeat</keyword>
<dbReference type="CDD" id="cd14254">
    <property type="entry name" value="Dockerin_II"/>
    <property type="match status" value="1"/>
</dbReference>
<evidence type="ECO:0000259" key="3">
    <source>
        <dbReference type="PROSITE" id="PS50853"/>
    </source>
</evidence>
<dbReference type="InterPro" id="IPR013783">
    <property type="entry name" value="Ig-like_fold"/>
</dbReference>
<dbReference type="SMART" id="SM00060">
    <property type="entry name" value="FN3"/>
    <property type="match status" value="2"/>
</dbReference>
<dbReference type="PROSITE" id="PS51723">
    <property type="entry name" value="PEPTIDASE_M60"/>
    <property type="match status" value="1"/>
</dbReference>
<proteinExistence type="predicted"/>
<dbReference type="InterPro" id="IPR016134">
    <property type="entry name" value="Dockerin_dom"/>
</dbReference>
<dbReference type="PANTHER" id="PTHR13817">
    <property type="entry name" value="TITIN"/>
    <property type="match status" value="1"/>
</dbReference>
<feature type="domain" description="Fibronectin type-III" evidence="3">
    <location>
        <begin position="519"/>
        <end position="605"/>
    </location>
</feature>
<feature type="compositionally biased region" description="Polar residues" evidence="2">
    <location>
        <begin position="1"/>
        <end position="13"/>
    </location>
</feature>
<feature type="domain" description="Fibronectin type-III" evidence="3">
    <location>
        <begin position="606"/>
        <end position="695"/>
    </location>
</feature>
<dbReference type="InterPro" id="IPR050964">
    <property type="entry name" value="Striated_Muscle_Regulatory"/>
</dbReference>
<accession>A0A1Y3U983</accession>
<dbReference type="Gene3D" id="1.10.390.30">
    <property type="entry name" value="Peptidase M60, enhancin-like domain 3"/>
    <property type="match status" value="1"/>
</dbReference>
<feature type="compositionally biased region" description="Low complexity" evidence="2">
    <location>
        <begin position="112"/>
        <end position="123"/>
    </location>
</feature>
<feature type="region of interest" description="Disordered" evidence="2">
    <location>
        <begin position="1"/>
        <end position="20"/>
    </location>
</feature>
<dbReference type="CDD" id="cd00063">
    <property type="entry name" value="FN3"/>
    <property type="match status" value="2"/>
</dbReference>
<dbReference type="Gene3D" id="2.60.120.260">
    <property type="entry name" value="Galactose-binding domain-like"/>
    <property type="match status" value="1"/>
</dbReference>
<dbReference type="SUPFAM" id="SSF63446">
    <property type="entry name" value="Type I dockerin domain"/>
    <property type="match status" value="1"/>
</dbReference>
<dbReference type="Pfam" id="PF00041">
    <property type="entry name" value="fn3"/>
    <property type="match status" value="2"/>
</dbReference>
<dbReference type="PROSITE" id="PS51766">
    <property type="entry name" value="DOCKERIN"/>
    <property type="match status" value="1"/>
</dbReference>
<protein>
    <recommendedName>
        <fullName evidence="8">Fibronectin type III domain protein</fullName>
    </recommendedName>
</protein>
<sequence>MHPLCENQTMQKKFSSKSKKGREVFFMKRNALPCLVLAAVMASSSVPSVYAEETVNDTVSAQGPEDAADTETPSDAPETDATGSDDNTNHAPSTPEGDGEQNQDHEKEDTTEVPSVETPEETPVVPPAEEGEGTTAPSDDVKDEEEKQEEAEEKEEVKEEETEEEKTVLSLTAVDSTSTISVRIHMDYPLTKETVEKQNIQMSVSNAYTREEVPASISIAYLDETGNECGNDDLVAAIDIVASDLPAGTADSVYRIAVTGDGYRTYTYNELSLEEYAKIITIGTKESTFTLGDVNGDGSVNQEDQQLVEAALGTDNDAYDLNKDGTVNIVDISYVNRGMMVQGTGKAVAQNGAMVSRAIVQNIDVDKTDLSEVEIADDKNIADLFTETEAITFSKKDSGEISPEAPLEIPIAFNEGVAMSEVQIATPANGGIEYFNLVLEVEEDGKVVTETIPYGKLTVAARSARDGENVLVVNLGSRKVVKKITIQVTKTEDNETAVIKQVAFVESTLAKAPEAEAAKPQNVTATAGTKSVSLSWDAMANVTGYKVYYGTTQNGMTQVQTTGNNRITISGLENLKKYYFVVVGTSGEWESATSAMVSATPFPDSRPVAPTTLQVTSMDSALRFSWAKSENAMGYLVYYREKSTDQWISSDVGDNNSLTVGNLTNGVTYEFCVEAYNQAGVSPRSELAEGAPKSQTINGPALPTENRISNELITVRSDSGAAGNVNWNETPNFNIKHVLDGNYSTFWQSGAYWKDQSFTFDFAEPQSMNYMIYVPRQGDLSYTTGMRDYSVTTYRKTADGKYEKIATINANITAKVTKDGTGYLVLELPESNDISRVRVNVGQWEGAKAVTLSEAAFYHLDNTPAEIADLFSNGTFTELKYSKEETLEKVEALRSRVENTNAFYLNKDMMLRELNDAKALAEGNELAVQTGFQSRSTAADSAYGQTASVLQPLGVVASSGSDVVIYADIPAGETVTIVPTQFYGNHNAWKGKGIQLQSGRNVISVEQIASVSSEKGGALYLTYSGSHADEISLRIITDNNTSVKTPMLELSDWYELSESARKEKISAYVAEVNAYVQANSNRLGQTSIRNHTDIATPSFLLSIPVKEVANGLTTESLYNAILAWEDVSYVVNTTQGIVDGDKDAYQYPMESRQNIRYMRMFGSAFMYAAGDHIGIGYGSAGDLAKGTPVSMLSGEADTNGLYGWGIAHEIGHNMDKLGRTEITNNLYSLMVQSYDGGDMTSLTTRLESEDRYSAIFQKVAEARPGAANNVFVQLGMYWQLHLAYDNADAPMDFYNQFFKLWKSGAYSGNDYDNRVALIASEVAQKDLTEFFTRWGMELTESTKSKLKSYGEEERAIWYLNDNSRRNRLEGTGVANGTLTLDSVTATNSVGSNGQDVTLTFSHTDGENILGYEILKDGKSIAFTTTGTFTEHIGTANNTVLTYSVRAVDKQGNISEATETQQVRISYDNVLDAGLYDLSQSGTTATVTMKNDKAQSVSGIKLTDVSDVESITAVLTTNVDGVSKETTLTLTQNMANDDSTFKAYFTKPGANAEDSRIWTYDITKLELQNVPEGASLQLIGAVNDDVAFLQDGAAIGRLLEAYQWGDTSEEVIPAGSLVIVGTYVGDPRYNYVQVNGEFTVRDLATGTETKETRPINGETYLLAEVPADGEVSLISNGMFIYVINEEAEGDLQNEHVDCDHPSSLPDRIQAVLYRTDNISETDGRITAQTMWISSPDADSMPSISLEHQ</sequence>
<dbReference type="InterPro" id="IPR036439">
    <property type="entry name" value="Dockerin_dom_sf"/>
</dbReference>
<feature type="domain" description="Dockerin" evidence="5">
    <location>
        <begin position="287"/>
        <end position="348"/>
    </location>
</feature>
<feature type="region of interest" description="Disordered" evidence="2">
    <location>
        <begin position="55"/>
        <end position="170"/>
    </location>
</feature>
<comment type="caution">
    <text evidence="6">The sequence shown here is derived from an EMBL/GenBank/DDBJ whole genome shotgun (WGS) entry which is preliminary data.</text>
</comment>
<feature type="compositionally biased region" description="Acidic residues" evidence="2">
    <location>
        <begin position="141"/>
        <end position="164"/>
    </location>
</feature>
<dbReference type="PROSITE" id="PS50853">
    <property type="entry name" value="FN3"/>
    <property type="match status" value="2"/>
</dbReference>
<dbReference type="EMBL" id="NFHM01000010">
    <property type="protein sequence ID" value="OUN42959.1"/>
    <property type="molecule type" value="Genomic_DNA"/>
</dbReference>
<evidence type="ECO:0000256" key="1">
    <source>
        <dbReference type="ARBA" id="ARBA00022737"/>
    </source>
</evidence>
<feature type="region of interest" description="Disordered" evidence="2">
    <location>
        <begin position="684"/>
        <end position="703"/>
    </location>
</feature>
<dbReference type="InterPro" id="IPR031161">
    <property type="entry name" value="Peptidase_M60_dom"/>
</dbReference>
<dbReference type="SUPFAM" id="SSF49785">
    <property type="entry name" value="Galactose-binding domain-like"/>
    <property type="match status" value="1"/>
</dbReference>
<dbReference type="Gene3D" id="3.40.390.80">
    <property type="entry name" value="Peptidase M60, enhancin-like domain 2"/>
    <property type="match status" value="1"/>
</dbReference>
<gene>
    <name evidence="6" type="ORF">B5G26_08385</name>
</gene>
<dbReference type="InterPro" id="IPR036116">
    <property type="entry name" value="FN3_sf"/>
</dbReference>
<name>A0A1Y3U983_9FIRM</name>
<dbReference type="Gene3D" id="2.60.40.4130">
    <property type="match status" value="1"/>
</dbReference>
<evidence type="ECO:0000256" key="2">
    <source>
        <dbReference type="SAM" id="MobiDB-lite"/>
    </source>
</evidence>
<dbReference type="Pfam" id="PF13402">
    <property type="entry name" value="Peptidase_M60"/>
    <property type="match status" value="1"/>
</dbReference>
<dbReference type="InterPro" id="IPR003961">
    <property type="entry name" value="FN3_dom"/>
</dbReference>
<dbReference type="SUPFAM" id="SSF49265">
    <property type="entry name" value="Fibronectin type III"/>
    <property type="match status" value="1"/>
</dbReference>
<dbReference type="InterPro" id="IPR042279">
    <property type="entry name" value="Pep_M60_3"/>
</dbReference>
<dbReference type="Pfam" id="PF00404">
    <property type="entry name" value="Dockerin_1"/>
    <property type="match status" value="1"/>
</dbReference>
<dbReference type="SMART" id="SM01276">
    <property type="entry name" value="M60-like"/>
    <property type="match status" value="1"/>
</dbReference>
<feature type="domain" description="Peptidase M60" evidence="4">
    <location>
        <begin position="948"/>
        <end position="1285"/>
    </location>
</feature>
<evidence type="ECO:0000259" key="5">
    <source>
        <dbReference type="PROSITE" id="PS51766"/>
    </source>
</evidence>
<dbReference type="GO" id="GO:0004553">
    <property type="term" value="F:hydrolase activity, hydrolyzing O-glycosyl compounds"/>
    <property type="evidence" value="ECO:0007669"/>
    <property type="project" value="InterPro"/>
</dbReference>
<reference evidence="7" key="1">
    <citation type="submission" date="2017-04" db="EMBL/GenBank/DDBJ databases">
        <title>Function of individual gut microbiota members based on whole genome sequencing of pure cultures obtained from chicken caecum.</title>
        <authorList>
            <person name="Medvecky M."/>
            <person name="Cejkova D."/>
            <person name="Polansky O."/>
            <person name="Karasova D."/>
            <person name="Kubasova T."/>
            <person name="Cizek A."/>
            <person name="Rychlik I."/>
        </authorList>
    </citation>
    <scope>NUCLEOTIDE SEQUENCE [LARGE SCALE GENOMIC DNA]</scope>
    <source>
        <strain evidence="7">An75</strain>
    </source>
</reference>
<evidence type="ECO:0000259" key="4">
    <source>
        <dbReference type="PROSITE" id="PS51723"/>
    </source>
</evidence>
<dbReference type="Proteomes" id="UP000195455">
    <property type="component" value="Unassembled WGS sequence"/>
</dbReference>
<dbReference type="InterPro" id="IPR002105">
    <property type="entry name" value="Dockerin_1_rpt"/>
</dbReference>
<organism evidence="6 7">
    <name type="scientific">Anaerotignum lactatifermentans</name>
    <dbReference type="NCBI Taxonomy" id="160404"/>
    <lineage>
        <taxon>Bacteria</taxon>
        <taxon>Bacillati</taxon>
        <taxon>Bacillota</taxon>
        <taxon>Clostridia</taxon>
        <taxon>Lachnospirales</taxon>
        <taxon>Anaerotignaceae</taxon>
        <taxon>Anaerotignum</taxon>
    </lineage>
</organism>